<organism evidence="2 3">
    <name type="scientific">Mikania micrantha</name>
    <name type="common">bitter vine</name>
    <dbReference type="NCBI Taxonomy" id="192012"/>
    <lineage>
        <taxon>Eukaryota</taxon>
        <taxon>Viridiplantae</taxon>
        <taxon>Streptophyta</taxon>
        <taxon>Embryophyta</taxon>
        <taxon>Tracheophyta</taxon>
        <taxon>Spermatophyta</taxon>
        <taxon>Magnoliopsida</taxon>
        <taxon>eudicotyledons</taxon>
        <taxon>Gunneridae</taxon>
        <taxon>Pentapetalae</taxon>
        <taxon>asterids</taxon>
        <taxon>campanulids</taxon>
        <taxon>Asterales</taxon>
        <taxon>Asteraceae</taxon>
        <taxon>Asteroideae</taxon>
        <taxon>Heliantheae alliance</taxon>
        <taxon>Eupatorieae</taxon>
        <taxon>Mikania</taxon>
    </lineage>
</organism>
<sequence length="432" mass="49916">MSMLEEENENVSGDLEFRWGCKGRTGAKNPDIKYYESFTYNGVDYFLYDAVYLLSEHQLEPPIAKIIKIYETPHRKKMMKVVWYFRPREIQNWLRGVHHLNNELFLASGEGNGLSNFNPLETIYGKCNVACTSKDWRNPKVSMEELKMSDYVFYRTFDVETCKLSENFPENIAGVEVRHFFNRKPKGPGVATKANSSSKCEANNTSNMDLRFHASSNYSCHSKKRKLQDFEVDKKKSIEVESQSIMLMKRPKPWEDRIQKANETGSLVLLENLYHSLTSSEVEGIVLDAFSIKVSAKMIQWNAFSSPHNGKALVIFKSKDEADFAISELKNKCLIIKGVRLVVGSRPSLKECGNHHSSKYFGHITIDAAKRKHLMDMKNAISTSHYAQPNTIAFDMAMEWRTRQKRWELCWEELYKKQAEEIDNLEACLFSD</sequence>
<dbReference type="PROSITE" id="PS51038">
    <property type="entry name" value="BAH"/>
    <property type="match status" value="1"/>
</dbReference>
<evidence type="ECO:0000259" key="1">
    <source>
        <dbReference type="PROSITE" id="PS51038"/>
    </source>
</evidence>
<dbReference type="InterPro" id="IPR001025">
    <property type="entry name" value="BAH_dom"/>
</dbReference>
<dbReference type="PANTHER" id="PTHR47073">
    <property type="entry name" value="PROTEIN ANTI-SILENCING 1"/>
    <property type="match status" value="1"/>
</dbReference>
<accession>A0A5N6PL02</accession>
<dbReference type="AlphaFoldDB" id="A0A5N6PL02"/>
<name>A0A5N6PL02_9ASTR</name>
<dbReference type="EMBL" id="SZYD01000003">
    <property type="protein sequence ID" value="KAD6794564.1"/>
    <property type="molecule type" value="Genomic_DNA"/>
</dbReference>
<dbReference type="SMART" id="SM00439">
    <property type="entry name" value="BAH"/>
    <property type="match status" value="1"/>
</dbReference>
<protein>
    <recommendedName>
        <fullName evidence="1">BAH domain-containing protein</fullName>
    </recommendedName>
</protein>
<dbReference type="InterPro" id="IPR043151">
    <property type="entry name" value="BAH_sf"/>
</dbReference>
<reference evidence="2 3" key="1">
    <citation type="submission" date="2019-05" db="EMBL/GenBank/DDBJ databases">
        <title>Mikania micrantha, genome provides insights into the molecular mechanism of rapid growth.</title>
        <authorList>
            <person name="Liu B."/>
        </authorList>
    </citation>
    <scope>NUCLEOTIDE SEQUENCE [LARGE SCALE GENOMIC DNA]</scope>
    <source>
        <strain evidence="2">NLD-2019</strain>
        <tissue evidence="2">Leaf</tissue>
    </source>
</reference>
<feature type="domain" description="BAH" evidence="1">
    <location>
        <begin position="43"/>
        <end position="168"/>
    </location>
</feature>
<dbReference type="GO" id="GO:0003682">
    <property type="term" value="F:chromatin binding"/>
    <property type="evidence" value="ECO:0007669"/>
    <property type="project" value="InterPro"/>
</dbReference>
<evidence type="ECO:0000313" key="2">
    <source>
        <dbReference type="EMBL" id="KAD6794564.1"/>
    </source>
</evidence>
<gene>
    <name evidence="2" type="ORF">E3N88_05460</name>
</gene>
<dbReference type="Pfam" id="PF01426">
    <property type="entry name" value="BAH"/>
    <property type="match status" value="1"/>
</dbReference>
<dbReference type="GO" id="GO:0003723">
    <property type="term" value="F:RNA binding"/>
    <property type="evidence" value="ECO:0007669"/>
    <property type="project" value="TreeGrafter"/>
</dbReference>
<comment type="caution">
    <text evidence="2">The sequence shown here is derived from an EMBL/GenBank/DDBJ whole genome shotgun (WGS) entry which is preliminary data.</text>
</comment>
<dbReference type="FunFam" id="2.30.30.490:FF:000017">
    <property type="entry name" value="Bromo-adjacent homology (BAH) domain-containing protein"/>
    <property type="match status" value="1"/>
</dbReference>
<dbReference type="Proteomes" id="UP000326396">
    <property type="component" value="Linkage Group LG11"/>
</dbReference>
<dbReference type="Gene3D" id="2.30.30.490">
    <property type="match status" value="1"/>
</dbReference>
<dbReference type="OrthoDB" id="1896853at2759"/>
<keyword evidence="3" id="KW-1185">Reference proteome</keyword>
<dbReference type="PANTHER" id="PTHR47073:SF2">
    <property type="entry name" value="PROTEIN ANTI-SILENCING 1"/>
    <property type="match status" value="1"/>
</dbReference>
<proteinExistence type="predicted"/>
<evidence type="ECO:0000313" key="3">
    <source>
        <dbReference type="Proteomes" id="UP000326396"/>
    </source>
</evidence>